<dbReference type="AlphaFoldDB" id="A0A433YET4"/>
<feature type="domain" description="Aminoglycoside phosphotransferase" evidence="2">
    <location>
        <begin position="17"/>
        <end position="261"/>
    </location>
</feature>
<keyword evidence="3" id="KW-0808">Transferase</keyword>
<dbReference type="Proteomes" id="UP000279446">
    <property type="component" value="Unassembled WGS sequence"/>
</dbReference>
<dbReference type="Pfam" id="PF01636">
    <property type="entry name" value="APH"/>
    <property type="match status" value="1"/>
</dbReference>
<dbReference type="GO" id="GO:0019202">
    <property type="term" value="F:amino acid kinase activity"/>
    <property type="evidence" value="ECO:0007669"/>
    <property type="project" value="TreeGrafter"/>
</dbReference>
<dbReference type="Gene3D" id="3.90.1200.10">
    <property type="match status" value="1"/>
</dbReference>
<evidence type="ECO:0000313" key="4">
    <source>
        <dbReference type="Proteomes" id="UP000279446"/>
    </source>
</evidence>
<dbReference type="InterPro" id="IPR011009">
    <property type="entry name" value="Kinase-like_dom_sf"/>
</dbReference>
<comment type="similarity">
    <text evidence="1">Belongs to the pseudomonas-type ThrB family.</text>
</comment>
<protein>
    <submittedName>
        <fullName evidence="3">Aminoglycoside phosphotransferase</fullName>
    </submittedName>
</protein>
<proteinExistence type="inferred from homology"/>
<dbReference type="EMBL" id="RZNY01000002">
    <property type="protein sequence ID" value="RUT48360.1"/>
    <property type="molecule type" value="Genomic_DNA"/>
</dbReference>
<dbReference type="SUPFAM" id="SSF56112">
    <property type="entry name" value="Protein kinase-like (PK-like)"/>
    <property type="match status" value="1"/>
</dbReference>
<accession>A0A433YET4</accession>
<gene>
    <name evidence="3" type="ORF">EJP82_03835</name>
</gene>
<sequence length="348" mass="39674">MIEGMIERYWPMWSGTIQKGASGWNNTTYFIKNKTRSCVLRIYDTHQDRDKVEFEHAVLESLQEAKLNVKVPALVRTLMGETIVKVEDGSGKYACLFEYIEGKSPVESSSMMIYSFGEAAGELSTALAKINPAGTPAYRPYYELQQSYPNCDREVVLNFCENPPEAFIDLRQNLHTLGETYEDICNSLSGLAKLPKQLVHGDLNESNLLVDSKDVGKVTALLDFEFCTWDIRAMEPAVIISGFLGHEEERESVRQFCSAFGRKIQLLPEEIAAIPVLITLRIVDVFLHFMSRYFNGTDESSVLRQQVQMLTIDLKKLSHSKMWMEEELRLLMDDRYLSEPTYSTGDEL</sequence>
<reference evidence="3 4" key="1">
    <citation type="submission" date="2018-12" db="EMBL/GenBank/DDBJ databases">
        <authorList>
            <person name="Sun L."/>
            <person name="Chen Z."/>
        </authorList>
    </citation>
    <scope>NUCLEOTIDE SEQUENCE [LARGE SCALE GENOMIC DNA]</scope>
    <source>
        <strain evidence="3 4">DSM 15890</strain>
    </source>
</reference>
<dbReference type="InterPro" id="IPR002575">
    <property type="entry name" value="Aminoglycoside_PTrfase"/>
</dbReference>
<evidence type="ECO:0000259" key="2">
    <source>
        <dbReference type="Pfam" id="PF01636"/>
    </source>
</evidence>
<name>A0A433YET4_9BACL</name>
<dbReference type="Gene3D" id="3.30.200.20">
    <property type="entry name" value="Phosphorylase Kinase, domain 1"/>
    <property type="match status" value="1"/>
</dbReference>
<dbReference type="PANTHER" id="PTHR21064:SF6">
    <property type="entry name" value="AMINOGLYCOSIDE PHOSPHOTRANSFERASE DOMAIN-CONTAINING PROTEIN"/>
    <property type="match status" value="1"/>
</dbReference>
<keyword evidence="4" id="KW-1185">Reference proteome</keyword>
<dbReference type="OrthoDB" id="156345at2"/>
<comment type="caution">
    <text evidence="3">The sequence shown here is derived from an EMBL/GenBank/DDBJ whole genome shotgun (WGS) entry which is preliminary data.</text>
</comment>
<dbReference type="InterPro" id="IPR050249">
    <property type="entry name" value="Pseudomonas-type_ThrB"/>
</dbReference>
<evidence type="ECO:0000256" key="1">
    <source>
        <dbReference type="ARBA" id="ARBA00038240"/>
    </source>
</evidence>
<evidence type="ECO:0000313" key="3">
    <source>
        <dbReference type="EMBL" id="RUT48360.1"/>
    </source>
</evidence>
<organism evidence="3 4">
    <name type="scientific">Paenibacillus anaericanus</name>
    <dbReference type="NCBI Taxonomy" id="170367"/>
    <lineage>
        <taxon>Bacteria</taxon>
        <taxon>Bacillati</taxon>
        <taxon>Bacillota</taxon>
        <taxon>Bacilli</taxon>
        <taxon>Bacillales</taxon>
        <taxon>Paenibacillaceae</taxon>
        <taxon>Paenibacillus</taxon>
    </lineage>
</organism>
<dbReference type="PANTHER" id="PTHR21064">
    <property type="entry name" value="AMINOGLYCOSIDE PHOSPHOTRANSFERASE DOMAIN-CONTAINING PROTEIN-RELATED"/>
    <property type="match status" value="1"/>
</dbReference>